<sequence>MERQRNRKLSNESREKNMFKKYLNLTPEMRCVSKIKADSGNRSRQLRKKMMTYFQNNPLRTSMMNRKTERKVNSKLRNLKSKLGLKHSALSEMYQTVSNLSKPNQRRYTQALSRNLASQNTSRLKTQGFRNSQDIRIENSSQIGPKNLIKIDDFPTIPISTDYESFQNTPLNMNVTFQNIPERPVLKSRNYHTTYRNTLDPVIKPSHIFKPDK</sequence>
<comment type="caution">
    <text evidence="1">The sequence shown here is derived from an EMBL/GenBank/DDBJ whole genome shotgun (WGS) entry which is preliminary data.</text>
</comment>
<dbReference type="EMBL" id="CAMPGE010012272">
    <property type="protein sequence ID" value="CAI2371049.1"/>
    <property type="molecule type" value="Genomic_DNA"/>
</dbReference>
<evidence type="ECO:0000313" key="2">
    <source>
        <dbReference type="Proteomes" id="UP001295684"/>
    </source>
</evidence>
<keyword evidence="2" id="KW-1185">Reference proteome</keyword>
<reference evidence="1" key="1">
    <citation type="submission" date="2023-07" db="EMBL/GenBank/DDBJ databases">
        <authorList>
            <consortium name="AG Swart"/>
            <person name="Singh M."/>
            <person name="Singh A."/>
            <person name="Seah K."/>
            <person name="Emmerich C."/>
        </authorList>
    </citation>
    <scope>NUCLEOTIDE SEQUENCE</scope>
    <source>
        <strain evidence="1">DP1</strain>
    </source>
</reference>
<dbReference type="Proteomes" id="UP001295684">
    <property type="component" value="Unassembled WGS sequence"/>
</dbReference>
<accession>A0AAD1XCB7</accession>
<dbReference type="AlphaFoldDB" id="A0AAD1XCB7"/>
<gene>
    <name evidence="1" type="ORF">ECRASSUSDP1_LOCUS12369</name>
</gene>
<name>A0AAD1XCB7_EUPCR</name>
<protein>
    <submittedName>
        <fullName evidence="1">Uncharacterized protein</fullName>
    </submittedName>
</protein>
<proteinExistence type="predicted"/>
<organism evidence="1 2">
    <name type="scientific">Euplotes crassus</name>
    <dbReference type="NCBI Taxonomy" id="5936"/>
    <lineage>
        <taxon>Eukaryota</taxon>
        <taxon>Sar</taxon>
        <taxon>Alveolata</taxon>
        <taxon>Ciliophora</taxon>
        <taxon>Intramacronucleata</taxon>
        <taxon>Spirotrichea</taxon>
        <taxon>Hypotrichia</taxon>
        <taxon>Euplotida</taxon>
        <taxon>Euplotidae</taxon>
        <taxon>Moneuplotes</taxon>
    </lineage>
</organism>
<evidence type="ECO:0000313" key="1">
    <source>
        <dbReference type="EMBL" id="CAI2371049.1"/>
    </source>
</evidence>